<evidence type="ECO:0008006" key="4">
    <source>
        <dbReference type="Google" id="ProtNLM"/>
    </source>
</evidence>
<evidence type="ECO:0000313" key="2">
    <source>
        <dbReference type="EMBL" id="KAK0466122.1"/>
    </source>
</evidence>
<reference evidence="2" key="1">
    <citation type="submission" date="2023-06" db="EMBL/GenBank/DDBJ databases">
        <authorList>
            <consortium name="Lawrence Berkeley National Laboratory"/>
            <person name="Ahrendt S."/>
            <person name="Sahu N."/>
            <person name="Indic B."/>
            <person name="Wong-Bajracharya J."/>
            <person name="Merenyi Z."/>
            <person name="Ke H.-M."/>
            <person name="Monk M."/>
            <person name="Kocsube S."/>
            <person name="Drula E."/>
            <person name="Lipzen A."/>
            <person name="Balint B."/>
            <person name="Henrissat B."/>
            <person name="Andreopoulos B."/>
            <person name="Martin F.M."/>
            <person name="Harder C.B."/>
            <person name="Rigling D."/>
            <person name="Ford K.L."/>
            <person name="Foster G.D."/>
            <person name="Pangilinan J."/>
            <person name="Papanicolaou A."/>
            <person name="Barry K."/>
            <person name="LaButti K."/>
            <person name="Viragh M."/>
            <person name="Koriabine M."/>
            <person name="Yan M."/>
            <person name="Riley R."/>
            <person name="Champramary S."/>
            <person name="Plett K.L."/>
            <person name="Tsai I.J."/>
            <person name="Slot J."/>
            <person name="Sipos G."/>
            <person name="Plett J."/>
            <person name="Nagy L.G."/>
            <person name="Grigoriev I.V."/>
        </authorList>
    </citation>
    <scope>NUCLEOTIDE SEQUENCE</scope>
    <source>
        <strain evidence="2">CCBAS 213</strain>
    </source>
</reference>
<feature type="signal peptide" evidence="1">
    <location>
        <begin position="1"/>
        <end position="18"/>
    </location>
</feature>
<keyword evidence="3" id="KW-1185">Reference proteome</keyword>
<dbReference type="RefSeq" id="XP_060336949.1">
    <property type="nucleotide sequence ID" value="XM_060471485.1"/>
</dbReference>
<dbReference type="GeneID" id="85355033"/>
<sequence>MTMLVFILIVLPLMTSHLLRLRRNAYLVTSGTEAGAFIQEEGTPASRVKLSKKEALFTSFRHPDVDSQLNVTILSAYSCRSSSMRLPRYLYID</sequence>
<evidence type="ECO:0000313" key="3">
    <source>
        <dbReference type="Proteomes" id="UP001175211"/>
    </source>
</evidence>
<accession>A0AA39TPK6</accession>
<proteinExistence type="predicted"/>
<organism evidence="2 3">
    <name type="scientific">Armillaria tabescens</name>
    <name type="common">Ringless honey mushroom</name>
    <name type="synonym">Agaricus tabescens</name>
    <dbReference type="NCBI Taxonomy" id="1929756"/>
    <lineage>
        <taxon>Eukaryota</taxon>
        <taxon>Fungi</taxon>
        <taxon>Dikarya</taxon>
        <taxon>Basidiomycota</taxon>
        <taxon>Agaricomycotina</taxon>
        <taxon>Agaricomycetes</taxon>
        <taxon>Agaricomycetidae</taxon>
        <taxon>Agaricales</taxon>
        <taxon>Marasmiineae</taxon>
        <taxon>Physalacriaceae</taxon>
        <taxon>Desarmillaria</taxon>
    </lineage>
</organism>
<evidence type="ECO:0000256" key="1">
    <source>
        <dbReference type="SAM" id="SignalP"/>
    </source>
</evidence>
<dbReference type="Proteomes" id="UP001175211">
    <property type="component" value="Unassembled WGS sequence"/>
</dbReference>
<comment type="caution">
    <text evidence="2">The sequence shown here is derived from an EMBL/GenBank/DDBJ whole genome shotgun (WGS) entry which is preliminary data.</text>
</comment>
<name>A0AA39TPK6_ARMTA</name>
<dbReference type="EMBL" id="JAUEPS010000004">
    <property type="protein sequence ID" value="KAK0466122.1"/>
    <property type="molecule type" value="Genomic_DNA"/>
</dbReference>
<protein>
    <recommendedName>
        <fullName evidence="4">Secreted protein</fullName>
    </recommendedName>
</protein>
<keyword evidence="1" id="KW-0732">Signal</keyword>
<dbReference type="AlphaFoldDB" id="A0AA39TPK6"/>
<feature type="chain" id="PRO_5041357663" description="Secreted protein" evidence="1">
    <location>
        <begin position="19"/>
        <end position="93"/>
    </location>
</feature>
<gene>
    <name evidence="2" type="ORF">EV420DRAFT_1509943</name>
</gene>